<keyword evidence="4" id="KW-1185">Reference proteome</keyword>
<dbReference type="InterPro" id="IPR013766">
    <property type="entry name" value="Thioredoxin_domain"/>
</dbReference>
<feature type="chain" id="PRO_5028843329" evidence="1">
    <location>
        <begin position="24"/>
        <end position="195"/>
    </location>
</feature>
<dbReference type="Gene3D" id="3.40.30.10">
    <property type="entry name" value="Glutaredoxin"/>
    <property type="match status" value="1"/>
</dbReference>
<reference evidence="3 4" key="1">
    <citation type="submission" date="2020-01" db="EMBL/GenBank/DDBJ databases">
        <title>Genome sequence of Desulfovibrio aerotolerans DSM 16695(T).</title>
        <authorList>
            <person name="Karnachuk O."/>
            <person name="Avakyan M."/>
            <person name="Mardanov A."/>
            <person name="Kadnikov V."/>
            <person name="Ravin N."/>
        </authorList>
    </citation>
    <scope>NUCLEOTIDE SEQUENCE [LARGE SCALE GENOMIC DNA]</scope>
    <source>
        <strain evidence="3 4">DSM 16695</strain>
    </source>
</reference>
<dbReference type="OrthoDB" id="5516057at2"/>
<evidence type="ECO:0000256" key="1">
    <source>
        <dbReference type="SAM" id="SignalP"/>
    </source>
</evidence>
<protein>
    <submittedName>
        <fullName evidence="3">Redoxin domain-containing protein</fullName>
    </submittedName>
</protein>
<name>A0A7C9IUH0_9BACT</name>
<dbReference type="SUPFAM" id="SSF52833">
    <property type="entry name" value="Thioredoxin-like"/>
    <property type="match status" value="1"/>
</dbReference>
<gene>
    <name evidence="3" type="ORF">GTA51_10835</name>
</gene>
<feature type="domain" description="Thioredoxin" evidence="2">
    <location>
        <begin position="45"/>
        <end position="194"/>
    </location>
</feature>
<comment type="caution">
    <text evidence="3">The sequence shown here is derived from an EMBL/GenBank/DDBJ whole genome shotgun (WGS) entry which is preliminary data.</text>
</comment>
<dbReference type="Proteomes" id="UP000482487">
    <property type="component" value="Unassembled WGS sequence"/>
</dbReference>
<keyword evidence="1" id="KW-0732">Signal</keyword>
<dbReference type="EMBL" id="WVUD01000017">
    <property type="protein sequence ID" value="MYL83620.1"/>
    <property type="molecule type" value="Genomic_DNA"/>
</dbReference>
<dbReference type="RefSeq" id="WP_160961014.1">
    <property type="nucleotide sequence ID" value="NZ_WVUD01000017.1"/>
</dbReference>
<dbReference type="CDD" id="cd02966">
    <property type="entry name" value="TlpA_like_family"/>
    <property type="match status" value="1"/>
</dbReference>
<organism evidence="3 4">
    <name type="scientific">Solidesulfovibrio aerotolerans</name>
    <dbReference type="NCBI Taxonomy" id="295255"/>
    <lineage>
        <taxon>Bacteria</taxon>
        <taxon>Pseudomonadati</taxon>
        <taxon>Thermodesulfobacteriota</taxon>
        <taxon>Desulfovibrionia</taxon>
        <taxon>Desulfovibrionales</taxon>
        <taxon>Desulfovibrionaceae</taxon>
        <taxon>Solidesulfovibrio</taxon>
    </lineage>
</organism>
<evidence type="ECO:0000313" key="3">
    <source>
        <dbReference type="EMBL" id="MYL83620.1"/>
    </source>
</evidence>
<accession>A0A7C9IUH0</accession>
<evidence type="ECO:0000259" key="2">
    <source>
        <dbReference type="PROSITE" id="PS51352"/>
    </source>
</evidence>
<feature type="signal peptide" evidence="1">
    <location>
        <begin position="1"/>
        <end position="23"/>
    </location>
</feature>
<dbReference type="InterPro" id="IPR036249">
    <property type="entry name" value="Thioredoxin-like_sf"/>
</dbReference>
<dbReference type="PROSITE" id="PS51352">
    <property type="entry name" value="THIOREDOXIN_2"/>
    <property type="match status" value="1"/>
</dbReference>
<proteinExistence type="predicted"/>
<evidence type="ECO:0000313" key="4">
    <source>
        <dbReference type="Proteomes" id="UP000482487"/>
    </source>
</evidence>
<sequence length="195" mass="20433">MKTLFAFVAALTLALAASTQALAVEASEAPGAKPLAVGTVFPAVPLLGPVSPQLAASLGITSQTGPTPINSVAADVLVVEIFSMYCPFCQREAPNINALHSLIEKQGLSGRIKLIGIGAGNSDTEVDIFRKKFNVPFALFSDSAFAVHQRVGQVGTPFFYVLRKKPAGYEIVLTHLGVIHSPTEFLATITAKAGL</sequence>
<dbReference type="AlphaFoldDB" id="A0A7C9IUH0"/>